<evidence type="ECO:0000313" key="2">
    <source>
        <dbReference type="Proteomes" id="UP001054252"/>
    </source>
</evidence>
<protein>
    <submittedName>
        <fullName evidence="1">Uncharacterized protein</fullName>
    </submittedName>
</protein>
<reference evidence="1 2" key="1">
    <citation type="journal article" date="2021" name="Commun. Biol.">
        <title>The genome of Shorea leprosula (Dipterocarpaceae) highlights the ecological relevance of drought in aseasonal tropical rainforests.</title>
        <authorList>
            <person name="Ng K.K.S."/>
            <person name="Kobayashi M.J."/>
            <person name="Fawcett J.A."/>
            <person name="Hatakeyama M."/>
            <person name="Paape T."/>
            <person name="Ng C.H."/>
            <person name="Ang C.C."/>
            <person name="Tnah L.H."/>
            <person name="Lee C.T."/>
            <person name="Nishiyama T."/>
            <person name="Sese J."/>
            <person name="O'Brien M.J."/>
            <person name="Copetti D."/>
            <person name="Mohd Noor M.I."/>
            <person name="Ong R.C."/>
            <person name="Putra M."/>
            <person name="Sireger I.Z."/>
            <person name="Indrioko S."/>
            <person name="Kosugi Y."/>
            <person name="Izuno A."/>
            <person name="Isagi Y."/>
            <person name="Lee S.L."/>
            <person name="Shimizu K.K."/>
        </authorList>
    </citation>
    <scope>NUCLEOTIDE SEQUENCE [LARGE SCALE GENOMIC DNA]</scope>
    <source>
        <strain evidence="1">214</strain>
    </source>
</reference>
<dbReference type="AlphaFoldDB" id="A0AAV5KUL4"/>
<organism evidence="1 2">
    <name type="scientific">Rubroshorea leprosula</name>
    <dbReference type="NCBI Taxonomy" id="152421"/>
    <lineage>
        <taxon>Eukaryota</taxon>
        <taxon>Viridiplantae</taxon>
        <taxon>Streptophyta</taxon>
        <taxon>Embryophyta</taxon>
        <taxon>Tracheophyta</taxon>
        <taxon>Spermatophyta</taxon>
        <taxon>Magnoliopsida</taxon>
        <taxon>eudicotyledons</taxon>
        <taxon>Gunneridae</taxon>
        <taxon>Pentapetalae</taxon>
        <taxon>rosids</taxon>
        <taxon>malvids</taxon>
        <taxon>Malvales</taxon>
        <taxon>Dipterocarpaceae</taxon>
        <taxon>Rubroshorea</taxon>
    </lineage>
</organism>
<evidence type="ECO:0000313" key="1">
    <source>
        <dbReference type="EMBL" id="GKV28359.1"/>
    </source>
</evidence>
<accession>A0AAV5KUL4</accession>
<comment type="caution">
    <text evidence="1">The sequence shown here is derived from an EMBL/GenBank/DDBJ whole genome shotgun (WGS) entry which is preliminary data.</text>
</comment>
<sequence>MTVFCWVPMSKLDLSTLYQIFNLWPCHGKCTKKKEGRKEGRKHQACACASTNGIRGEGPYIYRGGSKFSGSAIQISNQARNVNFKGKRGTRSILVRFVLNREELKSGC</sequence>
<dbReference type="Proteomes" id="UP001054252">
    <property type="component" value="Unassembled WGS sequence"/>
</dbReference>
<gene>
    <name evidence="1" type="ORF">SLEP1_g37430</name>
</gene>
<keyword evidence="2" id="KW-1185">Reference proteome</keyword>
<name>A0AAV5KUL4_9ROSI</name>
<proteinExistence type="predicted"/>
<dbReference type="EMBL" id="BPVZ01000079">
    <property type="protein sequence ID" value="GKV28359.1"/>
    <property type="molecule type" value="Genomic_DNA"/>
</dbReference>